<sequence length="346" mass="39127">MQQGIVHIYLFSAIFCLLLALSFLVSKKLQVMPARLLGLTYVLCTLQSFLAVLVFGAGWEFAAVLRASIAMILGPASYFYYCSLVDVDRTSINRWWLHLLPAVLVFVLCFFRSPLANLAELMIIASFAVYVAFTCRLLIGGRQRLQHLAQYADAAYRWLVILAALMAINFIIEILVYLELSTGVPITQSWAIMLGAAVFLLFHMVTLLLVITRAPLMEWMHALQDLRLSKAKPMSDAEAKDIFNRWERVVVERELYKKEGGVTLEYAGRILVIPARQISQAINRVYGGSFSQYLNDCRVKAAQTLLRNNPDMPITTLMLESGFSTKSNFNKEFLRVTGLSPSEYRK</sequence>
<keyword evidence="4" id="KW-1133">Transmembrane helix</keyword>
<dbReference type="SMART" id="SM00342">
    <property type="entry name" value="HTH_ARAC"/>
    <property type="match status" value="1"/>
</dbReference>
<dbReference type="PANTHER" id="PTHR43280">
    <property type="entry name" value="ARAC-FAMILY TRANSCRIPTIONAL REGULATOR"/>
    <property type="match status" value="1"/>
</dbReference>
<evidence type="ECO:0000256" key="4">
    <source>
        <dbReference type="SAM" id="Phobius"/>
    </source>
</evidence>
<keyword evidence="1" id="KW-0805">Transcription regulation</keyword>
<organism evidence="6 7">
    <name type="scientific">Cellvibrio zantedeschiae</name>
    <dbReference type="NCBI Taxonomy" id="1237077"/>
    <lineage>
        <taxon>Bacteria</taxon>
        <taxon>Pseudomonadati</taxon>
        <taxon>Pseudomonadota</taxon>
        <taxon>Gammaproteobacteria</taxon>
        <taxon>Cellvibrionales</taxon>
        <taxon>Cellvibrionaceae</taxon>
        <taxon>Cellvibrio</taxon>
    </lineage>
</organism>
<dbReference type="InterPro" id="IPR009057">
    <property type="entry name" value="Homeodomain-like_sf"/>
</dbReference>
<dbReference type="InterPro" id="IPR018060">
    <property type="entry name" value="HTH_AraC"/>
</dbReference>
<evidence type="ECO:0000256" key="3">
    <source>
        <dbReference type="ARBA" id="ARBA00023163"/>
    </source>
</evidence>
<keyword evidence="4" id="KW-0472">Membrane</keyword>
<proteinExistence type="predicted"/>
<feature type="transmembrane region" description="Helical" evidence="4">
    <location>
        <begin position="190"/>
        <end position="211"/>
    </location>
</feature>
<feature type="transmembrane region" description="Helical" evidence="4">
    <location>
        <begin position="159"/>
        <end position="178"/>
    </location>
</feature>
<dbReference type="EMBL" id="BMYZ01000001">
    <property type="protein sequence ID" value="GGY64570.1"/>
    <property type="molecule type" value="Genomic_DNA"/>
</dbReference>
<keyword evidence="2" id="KW-0238">DNA-binding</keyword>
<feature type="domain" description="HTH araC/xylS-type" evidence="5">
    <location>
        <begin position="245"/>
        <end position="346"/>
    </location>
</feature>
<dbReference type="Pfam" id="PF12833">
    <property type="entry name" value="HTH_18"/>
    <property type="match status" value="1"/>
</dbReference>
<reference evidence="7" key="1">
    <citation type="journal article" date="2019" name="Int. J. Syst. Evol. Microbiol.">
        <title>The Global Catalogue of Microorganisms (GCM) 10K type strain sequencing project: providing services to taxonomists for standard genome sequencing and annotation.</title>
        <authorList>
            <consortium name="The Broad Institute Genomics Platform"/>
            <consortium name="The Broad Institute Genome Sequencing Center for Infectious Disease"/>
            <person name="Wu L."/>
            <person name="Ma J."/>
        </authorList>
    </citation>
    <scope>NUCLEOTIDE SEQUENCE [LARGE SCALE GENOMIC DNA]</scope>
    <source>
        <strain evidence="7">KCTC 32239</strain>
    </source>
</reference>
<gene>
    <name evidence="6" type="ORF">GCM10011613_05430</name>
</gene>
<name>A0ABQ3AUI6_9GAMM</name>
<keyword evidence="7" id="KW-1185">Reference proteome</keyword>
<evidence type="ECO:0000256" key="2">
    <source>
        <dbReference type="ARBA" id="ARBA00023125"/>
    </source>
</evidence>
<feature type="transmembrane region" description="Helical" evidence="4">
    <location>
        <begin position="95"/>
        <end position="115"/>
    </location>
</feature>
<evidence type="ECO:0000259" key="5">
    <source>
        <dbReference type="PROSITE" id="PS01124"/>
    </source>
</evidence>
<keyword evidence="3" id="KW-0804">Transcription</keyword>
<accession>A0ABQ3AUI6</accession>
<dbReference type="Proteomes" id="UP000619761">
    <property type="component" value="Unassembled WGS sequence"/>
</dbReference>
<dbReference type="PANTHER" id="PTHR43280:SF29">
    <property type="entry name" value="ARAC-FAMILY TRANSCRIPTIONAL REGULATOR"/>
    <property type="match status" value="1"/>
</dbReference>
<evidence type="ECO:0000256" key="1">
    <source>
        <dbReference type="ARBA" id="ARBA00023015"/>
    </source>
</evidence>
<feature type="transmembrane region" description="Helical" evidence="4">
    <location>
        <begin position="36"/>
        <end position="57"/>
    </location>
</feature>
<dbReference type="Gene3D" id="1.10.10.60">
    <property type="entry name" value="Homeodomain-like"/>
    <property type="match status" value="1"/>
</dbReference>
<protein>
    <submittedName>
        <fullName evidence="6">AraC family transcriptional regulator</fullName>
    </submittedName>
</protein>
<dbReference type="SUPFAM" id="SSF46689">
    <property type="entry name" value="Homeodomain-like"/>
    <property type="match status" value="1"/>
</dbReference>
<dbReference type="RefSeq" id="WP_189415898.1">
    <property type="nucleotide sequence ID" value="NZ_BMYZ01000001.1"/>
</dbReference>
<feature type="transmembrane region" description="Helical" evidence="4">
    <location>
        <begin position="6"/>
        <end position="24"/>
    </location>
</feature>
<dbReference type="PROSITE" id="PS01124">
    <property type="entry name" value="HTH_ARAC_FAMILY_2"/>
    <property type="match status" value="1"/>
</dbReference>
<feature type="transmembrane region" description="Helical" evidence="4">
    <location>
        <begin position="121"/>
        <end position="139"/>
    </location>
</feature>
<evidence type="ECO:0000313" key="6">
    <source>
        <dbReference type="EMBL" id="GGY64570.1"/>
    </source>
</evidence>
<keyword evidence="4" id="KW-0812">Transmembrane</keyword>
<evidence type="ECO:0000313" key="7">
    <source>
        <dbReference type="Proteomes" id="UP000619761"/>
    </source>
</evidence>
<comment type="caution">
    <text evidence="6">The sequence shown here is derived from an EMBL/GenBank/DDBJ whole genome shotgun (WGS) entry which is preliminary data.</text>
</comment>
<feature type="transmembrane region" description="Helical" evidence="4">
    <location>
        <begin position="63"/>
        <end position="83"/>
    </location>
</feature>